<gene>
    <name evidence="1" type="ORF">HK17_13500</name>
</gene>
<name>A0A252AMC7_9PROT</name>
<dbReference type="EMBL" id="JOPA01000049">
    <property type="protein sequence ID" value="OUI90759.1"/>
    <property type="molecule type" value="Genomic_DNA"/>
</dbReference>
<proteinExistence type="predicted"/>
<sequence length="75" mass="8532">MTRRNSLTDGERLGFVRRWLDTFSSEAAAARSIGMSRQQLNEMTNGDKPYTDEVYNAAGVKVVRPPVEYYPMDTI</sequence>
<comment type="caution">
    <text evidence="1">The sequence shown here is derived from an EMBL/GenBank/DDBJ whole genome shotgun (WGS) entry which is preliminary data.</text>
</comment>
<protein>
    <submittedName>
        <fullName evidence="1">Uncharacterized protein</fullName>
    </submittedName>
</protein>
<dbReference type="AlphaFoldDB" id="A0A252AMC7"/>
<accession>A0A252AMC7</accession>
<evidence type="ECO:0000313" key="2">
    <source>
        <dbReference type="Proteomes" id="UP000194641"/>
    </source>
</evidence>
<organism evidence="1 2">
    <name type="scientific">Acetobacter indonesiensis</name>
    <dbReference type="NCBI Taxonomy" id="104101"/>
    <lineage>
        <taxon>Bacteria</taxon>
        <taxon>Pseudomonadati</taxon>
        <taxon>Pseudomonadota</taxon>
        <taxon>Alphaproteobacteria</taxon>
        <taxon>Acetobacterales</taxon>
        <taxon>Acetobacteraceae</taxon>
        <taxon>Acetobacter</taxon>
    </lineage>
</organism>
<dbReference type="Proteomes" id="UP000194641">
    <property type="component" value="Unassembled WGS sequence"/>
</dbReference>
<dbReference type="RefSeq" id="WP_086660030.1">
    <property type="nucleotide sequence ID" value="NZ_JBJJWX010000023.1"/>
</dbReference>
<reference evidence="2" key="1">
    <citation type="submission" date="2014-06" db="EMBL/GenBank/DDBJ databases">
        <authorList>
            <person name="Winans N.J."/>
            <person name="Newell P.D."/>
            <person name="Douglas A.E."/>
        </authorList>
    </citation>
    <scope>NUCLEOTIDE SEQUENCE [LARGE SCALE GENOMIC DNA]</scope>
</reference>
<evidence type="ECO:0000313" key="1">
    <source>
        <dbReference type="EMBL" id="OUI90759.1"/>
    </source>
</evidence>